<reference evidence="1 2" key="1">
    <citation type="submission" date="2014-10" db="EMBL/GenBank/DDBJ databases">
        <title>Draft genome of anammox bacterium scalindua brodae, obtained using differential coverage binning of sequence data from two enrichment reactors.</title>
        <authorList>
            <person name="Speth D.R."/>
            <person name="Russ L."/>
            <person name="Kartal B."/>
            <person name="Op den Camp H.J."/>
            <person name="Dutilh B.E."/>
            <person name="Jetten M.S."/>
        </authorList>
    </citation>
    <scope>NUCLEOTIDE SEQUENCE [LARGE SCALE GENOMIC DNA]</scope>
    <source>
        <strain evidence="1">RU1</strain>
    </source>
</reference>
<comment type="caution">
    <text evidence="1">The sequence shown here is derived from an EMBL/GenBank/DDBJ whole genome shotgun (WGS) entry which is preliminary data.</text>
</comment>
<gene>
    <name evidence="1" type="ORF">SCABRO_03980</name>
</gene>
<dbReference type="eggNOG" id="ENOG5031ZWK">
    <property type="taxonomic scope" value="Bacteria"/>
</dbReference>
<evidence type="ECO:0000313" key="1">
    <source>
        <dbReference type="EMBL" id="KHE90290.1"/>
    </source>
</evidence>
<dbReference type="EMBL" id="JRYO01000269">
    <property type="protein sequence ID" value="KHE90290.1"/>
    <property type="molecule type" value="Genomic_DNA"/>
</dbReference>
<proteinExistence type="predicted"/>
<evidence type="ECO:0000313" key="2">
    <source>
        <dbReference type="Proteomes" id="UP000030652"/>
    </source>
</evidence>
<accession>A0A0B0EHY7</accession>
<dbReference type="Proteomes" id="UP000030652">
    <property type="component" value="Unassembled WGS sequence"/>
</dbReference>
<name>A0A0B0EHY7_9BACT</name>
<organism evidence="1 2">
    <name type="scientific">Candidatus Scalindua brodae</name>
    <dbReference type="NCBI Taxonomy" id="237368"/>
    <lineage>
        <taxon>Bacteria</taxon>
        <taxon>Pseudomonadati</taxon>
        <taxon>Planctomycetota</taxon>
        <taxon>Candidatus Brocadiia</taxon>
        <taxon>Candidatus Brocadiales</taxon>
        <taxon>Candidatus Scalinduaceae</taxon>
        <taxon>Candidatus Scalindua</taxon>
    </lineage>
</organism>
<protein>
    <recommendedName>
        <fullName evidence="3">DUF4157 domain-containing protein</fullName>
    </recommendedName>
</protein>
<evidence type="ECO:0008006" key="3">
    <source>
        <dbReference type="Google" id="ProtNLM"/>
    </source>
</evidence>
<dbReference type="AlphaFoldDB" id="A0A0B0EHY7"/>
<sequence>MDILLKFKEKLPLVREWVDETVAQYQNEARTTSSYSLRNLSQYFLEETLSSAKIVEMDKVPVPPLSSIGISELVNFEKDPKEYDGITLLNTCFLRKVAAKRPELHFHELVHIVQWQILGVDTFLMVYGIGLLKFGYWKSPLEVMARKYTDLFQENEPVFNVETLVRSEVNELLALLKL</sequence>